<organism evidence="3 4">
    <name type="scientific">Glycine soja</name>
    <name type="common">Wild soybean</name>
    <dbReference type="NCBI Taxonomy" id="3848"/>
    <lineage>
        <taxon>Eukaryota</taxon>
        <taxon>Viridiplantae</taxon>
        <taxon>Streptophyta</taxon>
        <taxon>Embryophyta</taxon>
        <taxon>Tracheophyta</taxon>
        <taxon>Spermatophyta</taxon>
        <taxon>Magnoliopsida</taxon>
        <taxon>eudicotyledons</taxon>
        <taxon>Gunneridae</taxon>
        <taxon>Pentapetalae</taxon>
        <taxon>rosids</taxon>
        <taxon>fabids</taxon>
        <taxon>Fabales</taxon>
        <taxon>Fabaceae</taxon>
        <taxon>Papilionoideae</taxon>
        <taxon>50 kb inversion clade</taxon>
        <taxon>NPAAA clade</taxon>
        <taxon>indigoferoid/millettioid clade</taxon>
        <taxon>Phaseoleae</taxon>
        <taxon>Glycine</taxon>
        <taxon>Glycine subgen. Soja</taxon>
    </lineage>
</organism>
<evidence type="ECO:0000313" key="3">
    <source>
        <dbReference type="EMBL" id="RZB80098.1"/>
    </source>
</evidence>
<proteinExistence type="predicted"/>
<dbReference type="AlphaFoldDB" id="A0A445I1Y3"/>
<dbReference type="PANTHER" id="PTHR31973">
    <property type="entry name" value="POLYPROTEIN, PUTATIVE-RELATED"/>
    <property type="match status" value="1"/>
</dbReference>
<name>A0A445I1Y3_GLYSO</name>
<keyword evidence="4" id="KW-1185">Reference proteome</keyword>
<gene>
    <name evidence="3" type="ORF">D0Y65_030016</name>
</gene>
<protein>
    <recommendedName>
        <fullName evidence="2">PB1-like domain-containing protein</fullName>
    </recommendedName>
</protein>
<feature type="region of interest" description="Disordered" evidence="1">
    <location>
        <begin position="203"/>
        <end position="231"/>
    </location>
</feature>
<evidence type="ECO:0000259" key="2">
    <source>
        <dbReference type="Pfam" id="PF26130"/>
    </source>
</evidence>
<dbReference type="Proteomes" id="UP000289340">
    <property type="component" value="Chromosome 11"/>
</dbReference>
<evidence type="ECO:0000313" key="4">
    <source>
        <dbReference type="Proteomes" id="UP000289340"/>
    </source>
</evidence>
<comment type="caution">
    <text evidence="3">The sequence shown here is derived from an EMBL/GenBank/DDBJ whole genome shotgun (WGS) entry which is preliminary data.</text>
</comment>
<dbReference type="EMBL" id="QZWG01000011">
    <property type="protein sequence ID" value="RZB80098.1"/>
    <property type="molecule type" value="Genomic_DNA"/>
</dbReference>
<dbReference type="Pfam" id="PF26130">
    <property type="entry name" value="PB1-like"/>
    <property type="match status" value="1"/>
</dbReference>
<sequence length="523" mass="59123">MWVGLVYEFVKDHQLSYKAVDVDAYSNLDNDTWSYYEALALVICLGYQCSQLRLWWKLIEVNFEDGLKQFSDDKHALELEEYAVNNNGEANLYVEHLSVNQPQYISYEELLQLAHAFLDEDEGERNGAHVDENDGAEVGHEDVQHVVQMLKLVLRWRGEEAPKGGTDGGVGPYENDVVDDGGSQNVVNESGDVVCHNENGADNVMSTGQFEDEDDSFSPSTSKASDEDIDDDTEFVDDMGSADNTGACLAHFAFDLPNMDDVGDDVDANYMSEELDNGSKSDEDGNFRPRRSIGFGPHELCKEFKFRLHMQFSSLTQFKEAIMEHFVLNEKEVIFIKNIKKGARVVCSQKCGFLCLVSRVGRTETFEVKTLTDEHTCPRVFNKKNAKSKWVARQILDRLKSNPHMTMNEVVDDIRSRYATSITSVTSYKARQIALAIVEGDAIKELFNHCRNLGELGSTDFVLDIFIATLRKRFGGGLMMMDLMMAATKVTYEAAWEEKTLQLKQLNNDAYNWLVQSVMFSLT</sequence>
<evidence type="ECO:0000256" key="1">
    <source>
        <dbReference type="SAM" id="MobiDB-lite"/>
    </source>
</evidence>
<reference evidence="3 4" key="1">
    <citation type="submission" date="2018-09" db="EMBL/GenBank/DDBJ databases">
        <title>A high-quality reference genome of wild soybean provides a powerful tool to mine soybean genomes.</title>
        <authorList>
            <person name="Xie M."/>
            <person name="Chung C.Y.L."/>
            <person name="Li M.-W."/>
            <person name="Wong F.-L."/>
            <person name="Chan T.-F."/>
            <person name="Lam H.-M."/>
        </authorList>
    </citation>
    <scope>NUCLEOTIDE SEQUENCE [LARGE SCALE GENOMIC DNA]</scope>
    <source>
        <strain evidence="4">cv. W05</strain>
        <tissue evidence="3">Hypocotyl of etiolated seedlings</tissue>
    </source>
</reference>
<dbReference type="InterPro" id="IPR058594">
    <property type="entry name" value="PB1-like_dom_pln"/>
</dbReference>
<dbReference type="PANTHER" id="PTHR31973:SF166">
    <property type="entry name" value="OS10G0104700 PROTEIN"/>
    <property type="match status" value="1"/>
</dbReference>
<feature type="domain" description="PB1-like" evidence="2">
    <location>
        <begin position="9"/>
        <end position="96"/>
    </location>
</feature>
<accession>A0A445I1Y3</accession>